<feature type="domain" description="Reverse transcriptase" evidence="1">
    <location>
        <begin position="1"/>
        <end position="97"/>
    </location>
</feature>
<name>A0ABC9WAZ8_GRUJA</name>
<dbReference type="AlphaFoldDB" id="A0ABC9WAZ8"/>
<keyword evidence="3" id="KW-1185">Reference proteome</keyword>
<dbReference type="EMBL" id="BAAFJT010000002">
    <property type="protein sequence ID" value="GAB0182192.1"/>
    <property type="molecule type" value="Genomic_DNA"/>
</dbReference>
<accession>A0ABC9WAZ8</accession>
<evidence type="ECO:0000259" key="1">
    <source>
        <dbReference type="PROSITE" id="PS50878"/>
    </source>
</evidence>
<evidence type="ECO:0000313" key="3">
    <source>
        <dbReference type="Proteomes" id="UP001623348"/>
    </source>
</evidence>
<proteinExistence type="predicted"/>
<comment type="caution">
    <text evidence="2">The sequence shown here is derived from an EMBL/GenBank/DDBJ whole genome shotgun (WGS) entry which is preliminary data.</text>
</comment>
<sequence length="105" mass="11924">MPEGLILGSKLFNVFINDLDDGIESTFAKFSDDTKLGNEVNTSEGRAILQRDLDRLEEWASKSSMKFNKDKCEVLHVGQNNQRSQYRLGSVWLGSSLAERDRAVW</sequence>
<protein>
    <recommendedName>
        <fullName evidence="1">Reverse transcriptase domain-containing protein</fullName>
    </recommendedName>
</protein>
<reference evidence="2 3" key="1">
    <citation type="submission" date="2024-06" db="EMBL/GenBank/DDBJ databases">
        <title>The draft genome of Grus japonensis, version 3.</title>
        <authorList>
            <person name="Nabeshima K."/>
            <person name="Suzuki S."/>
            <person name="Onuma M."/>
        </authorList>
    </citation>
    <scope>NUCLEOTIDE SEQUENCE [LARGE SCALE GENOMIC DNA]</scope>
    <source>
        <strain evidence="2 3">451A</strain>
    </source>
</reference>
<gene>
    <name evidence="2" type="ORF">GRJ2_000684500</name>
</gene>
<organism evidence="2 3">
    <name type="scientific">Grus japonensis</name>
    <name type="common">Japanese crane</name>
    <name type="synonym">Red-crowned crane</name>
    <dbReference type="NCBI Taxonomy" id="30415"/>
    <lineage>
        <taxon>Eukaryota</taxon>
        <taxon>Metazoa</taxon>
        <taxon>Chordata</taxon>
        <taxon>Craniata</taxon>
        <taxon>Vertebrata</taxon>
        <taxon>Euteleostomi</taxon>
        <taxon>Archelosauria</taxon>
        <taxon>Archosauria</taxon>
        <taxon>Dinosauria</taxon>
        <taxon>Saurischia</taxon>
        <taxon>Theropoda</taxon>
        <taxon>Coelurosauria</taxon>
        <taxon>Aves</taxon>
        <taxon>Neognathae</taxon>
        <taxon>Neoaves</taxon>
        <taxon>Gruiformes</taxon>
        <taxon>Gruidae</taxon>
        <taxon>Grus</taxon>
    </lineage>
</organism>
<evidence type="ECO:0000313" key="2">
    <source>
        <dbReference type="EMBL" id="GAB0182192.1"/>
    </source>
</evidence>
<dbReference type="Proteomes" id="UP001623348">
    <property type="component" value="Unassembled WGS sequence"/>
</dbReference>
<dbReference type="Pfam" id="PF00078">
    <property type="entry name" value="RVT_1"/>
    <property type="match status" value="1"/>
</dbReference>
<dbReference type="PANTHER" id="PTHR33332">
    <property type="entry name" value="REVERSE TRANSCRIPTASE DOMAIN-CONTAINING PROTEIN"/>
    <property type="match status" value="1"/>
</dbReference>
<dbReference type="InterPro" id="IPR000477">
    <property type="entry name" value="RT_dom"/>
</dbReference>
<dbReference type="PROSITE" id="PS50878">
    <property type="entry name" value="RT_POL"/>
    <property type="match status" value="1"/>
</dbReference>